<accession>A0ABR1GNA3</accession>
<keyword evidence="7" id="KW-1185">Reference proteome</keyword>
<keyword evidence="4" id="KW-0560">Oxidoreductase</keyword>
<comment type="caution">
    <text evidence="6">The sequence shown here is derived from an EMBL/GenBank/DDBJ whole genome shotgun (WGS) entry which is preliminary data.</text>
</comment>
<dbReference type="EMBL" id="JAZAVJ010000250">
    <property type="protein sequence ID" value="KAK7403366.1"/>
    <property type="molecule type" value="Genomic_DNA"/>
</dbReference>
<dbReference type="InterPro" id="IPR050315">
    <property type="entry name" value="FAD-oxidoreductase_2"/>
</dbReference>
<name>A0ABR1GNA3_9HYPO</name>
<evidence type="ECO:0000256" key="3">
    <source>
        <dbReference type="ARBA" id="ARBA00022827"/>
    </source>
</evidence>
<sequence>MARCSPLQLPSLPLLSKTAPRHLPHARAASSSVSSLPRFDEVTDILIVGSGAGGLTASLRGAKLGLRTTVVEKEATLGGASVISGGGLWIPCNTVATTHGINDSEQGALKYFEAAVGDVGPASSLEKRRAYLTNGQRMISWLQGEGFRFHFSKGYPDYYPSLEGAFGKGGGHTIKSKVFNTKRLGPWQTKLPPSHLPLAIYTNDAPLFTRLTSSSPAGEVAGEVVGAELRTAQGLRTIRATRGVILAAGGFARNQAMRELHMPRPATTKWMSSPKGDTGDAIREGMRLGAATALLDDAWWGPTIMDPVTGVVSFALMERARPHSFIVDSTGSRFMNEAQSYTDAGHDQYERNHRVGAIPAWMITDRSHRDKYMLGGLFARQKPSKKMLDAKRIYTAPSLEALETQIGVDPKGLRATADRFNAMCAEGVDRDYARGISEYDQFFGDPEYRLNPNLGVVSRAPFYAVPIYPGDLGTKGGLLTDQFRRVVREGGKPIPGLYAIGNLLCLVVLRITYV</sequence>
<evidence type="ECO:0000313" key="6">
    <source>
        <dbReference type="EMBL" id="KAK7403366.1"/>
    </source>
</evidence>
<evidence type="ECO:0000256" key="4">
    <source>
        <dbReference type="ARBA" id="ARBA00023002"/>
    </source>
</evidence>
<evidence type="ECO:0000256" key="2">
    <source>
        <dbReference type="ARBA" id="ARBA00022630"/>
    </source>
</evidence>
<dbReference type="Proteomes" id="UP001498476">
    <property type="component" value="Unassembled WGS sequence"/>
</dbReference>
<dbReference type="InterPro" id="IPR036188">
    <property type="entry name" value="FAD/NAD-bd_sf"/>
</dbReference>
<gene>
    <name evidence="6" type="ORF">QQX98_010887</name>
</gene>
<dbReference type="SUPFAM" id="SSF51905">
    <property type="entry name" value="FAD/NAD(P)-binding domain"/>
    <property type="match status" value="1"/>
</dbReference>
<dbReference type="PANTHER" id="PTHR43400">
    <property type="entry name" value="FUMARATE REDUCTASE"/>
    <property type="match status" value="1"/>
</dbReference>
<keyword evidence="2" id="KW-0285">Flavoprotein</keyword>
<dbReference type="Gene3D" id="3.90.700.10">
    <property type="entry name" value="Succinate dehydrogenase/fumarate reductase flavoprotein, catalytic domain"/>
    <property type="match status" value="1"/>
</dbReference>
<comment type="cofactor">
    <cofactor evidence="1">
        <name>FAD</name>
        <dbReference type="ChEBI" id="CHEBI:57692"/>
    </cofactor>
</comment>
<dbReference type="PANTHER" id="PTHR43400:SF10">
    <property type="entry name" value="3-OXOSTEROID 1-DEHYDROGENASE"/>
    <property type="match status" value="1"/>
</dbReference>
<dbReference type="InterPro" id="IPR027477">
    <property type="entry name" value="Succ_DH/fumarate_Rdtase_cat_sf"/>
</dbReference>
<organism evidence="6 7">
    <name type="scientific">Neonectria punicea</name>
    <dbReference type="NCBI Taxonomy" id="979145"/>
    <lineage>
        <taxon>Eukaryota</taxon>
        <taxon>Fungi</taxon>
        <taxon>Dikarya</taxon>
        <taxon>Ascomycota</taxon>
        <taxon>Pezizomycotina</taxon>
        <taxon>Sordariomycetes</taxon>
        <taxon>Hypocreomycetidae</taxon>
        <taxon>Hypocreales</taxon>
        <taxon>Nectriaceae</taxon>
        <taxon>Neonectria</taxon>
    </lineage>
</organism>
<dbReference type="Gene3D" id="3.50.50.60">
    <property type="entry name" value="FAD/NAD(P)-binding domain"/>
    <property type="match status" value="1"/>
</dbReference>
<evidence type="ECO:0000256" key="1">
    <source>
        <dbReference type="ARBA" id="ARBA00001974"/>
    </source>
</evidence>
<proteinExistence type="predicted"/>
<keyword evidence="3" id="KW-0274">FAD</keyword>
<evidence type="ECO:0000259" key="5">
    <source>
        <dbReference type="Pfam" id="PF00890"/>
    </source>
</evidence>
<dbReference type="InterPro" id="IPR003953">
    <property type="entry name" value="FAD-dep_OxRdtase_2_FAD-bd"/>
</dbReference>
<evidence type="ECO:0000313" key="7">
    <source>
        <dbReference type="Proteomes" id="UP001498476"/>
    </source>
</evidence>
<feature type="domain" description="FAD-dependent oxidoreductase 2 FAD-binding" evidence="5">
    <location>
        <begin position="44"/>
        <end position="505"/>
    </location>
</feature>
<reference evidence="6 7" key="1">
    <citation type="journal article" date="2025" name="Microbiol. Resour. Announc.">
        <title>Draft genome sequences for Neonectria magnoliae and Neonectria punicea, canker pathogens of Liriodendron tulipifera and Acer saccharum in West Virginia.</title>
        <authorList>
            <person name="Petronek H.M."/>
            <person name="Kasson M.T."/>
            <person name="Metheny A.M."/>
            <person name="Stauder C.M."/>
            <person name="Lovett B."/>
            <person name="Lynch S.C."/>
            <person name="Garnas J.R."/>
            <person name="Kasson L.R."/>
            <person name="Stajich J.E."/>
        </authorList>
    </citation>
    <scope>NUCLEOTIDE SEQUENCE [LARGE SCALE GENOMIC DNA]</scope>
    <source>
        <strain evidence="6 7">NRRL 64653</strain>
    </source>
</reference>
<dbReference type="Pfam" id="PF00890">
    <property type="entry name" value="FAD_binding_2"/>
    <property type="match status" value="1"/>
</dbReference>
<dbReference type="SUPFAM" id="SSF56425">
    <property type="entry name" value="Succinate dehydrogenase/fumarate reductase flavoprotein, catalytic domain"/>
    <property type="match status" value="1"/>
</dbReference>
<protein>
    <recommendedName>
        <fullName evidence="5">FAD-dependent oxidoreductase 2 FAD-binding domain-containing protein</fullName>
    </recommendedName>
</protein>